<reference evidence="2 3" key="1">
    <citation type="journal article" date="2018" name="IMA Fungus">
        <title>IMA Genome-F 9: Draft genome sequence of Annulohypoxylon stygium, Aspergillus mulundensis, Berkeleyomyces basicola (syn. Thielaviopsis basicola), Ceratocystis smalleyi, two Cercospora beticola strains, Coleophoma cylindrospora, Fusarium fracticaudum, Phialophora cf. hyalina, and Morchella septimelata.</title>
        <authorList>
            <person name="Wingfield B.D."/>
            <person name="Bills G.F."/>
            <person name="Dong Y."/>
            <person name="Huang W."/>
            <person name="Nel W.J."/>
            <person name="Swalarsk-Parry B.S."/>
            <person name="Vaghefi N."/>
            <person name="Wilken P.M."/>
            <person name="An Z."/>
            <person name="de Beer Z.W."/>
            <person name="De Vos L."/>
            <person name="Chen L."/>
            <person name="Duong T.A."/>
            <person name="Gao Y."/>
            <person name="Hammerbacher A."/>
            <person name="Kikkert J.R."/>
            <person name="Li Y."/>
            <person name="Li H."/>
            <person name="Li K."/>
            <person name="Li Q."/>
            <person name="Liu X."/>
            <person name="Ma X."/>
            <person name="Naidoo K."/>
            <person name="Pethybridge S.J."/>
            <person name="Sun J."/>
            <person name="Steenkamp E.T."/>
            <person name="van der Nest M.A."/>
            <person name="van Wyk S."/>
            <person name="Wingfield M.J."/>
            <person name="Xiong C."/>
            <person name="Yue Q."/>
            <person name="Zhang X."/>
        </authorList>
    </citation>
    <scope>NUCLEOTIDE SEQUENCE [LARGE SCALE GENOMIC DNA]</scope>
    <source>
        <strain evidence="2 3">BP6252</strain>
    </source>
</reference>
<dbReference type="InterPro" id="IPR029063">
    <property type="entry name" value="SAM-dependent_MTases_sf"/>
</dbReference>
<dbReference type="SUPFAM" id="SSF53335">
    <property type="entry name" value="S-adenosyl-L-methionine-dependent methyltransferases"/>
    <property type="match status" value="1"/>
</dbReference>
<name>A0A3D8S1K9_9HELO</name>
<proteinExistence type="predicted"/>
<dbReference type="OrthoDB" id="3647at2759"/>
<evidence type="ECO:0000259" key="1">
    <source>
        <dbReference type="Pfam" id="PF08241"/>
    </source>
</evidence>
<dbReference type="Pfam" id="PF08241">
    <property type="entry name" value="Methyltransf_11"/>
    <property type="match status" value="1"/>
</dbReference>
<protein>
    <recommendedName>
        <fullName evidence="1">Methyltransferase type 11 domain-containing protein</fullName>
    </recommendedName>
</protein>
<organism evidence="2 3">
    <name type="scientific">Coleophoma cylindrospora</name>
    <dbReference type="NCBI Taxonomy" id="1849047"/>
    <lineage>
        <taxon>Eukaryota</taxon>
        <taxon>Fungi</taxon>
        <taxon>Dikarya</taxon>
        <taxon>Ascomycota</taxon>
        <taxon>Pezizomycotina</taxon>
        <taxon>Leotiomycetes</taxon>
        <taxon>Helotiales</taxon>
        <taxon>Dermateaceae</taxon>
        <taxon>Coleophoma</taxon>
    </lineage>
</organism>
<dbReference type="EMBL" id="PDLM01000004">
    <property type="protein sequence ID" value="RDW80192.1"/>
    <property type="molecule type" value="Genomic_DNA"/>
</dbReference>
<dbReference type="Proteomes" id="UP000256645">
    <property type="component" value="Unassembled WGS sequence"/>
</dbReference>
<sequence length="270" mass="29186">MAEFAAKNRDYFNNEAAQYNGKFEKTIQAIMEEIQQRLDWIGVDWASDTSSSDGESSAAASSAAKPSSEKKTVRLLDYACGTGLVSRALAPYLTQSIGVDISENMVQVYNTSAENQGIPTSEMRAIAGDLLDPANADPESLSSPELYDFDIAAVGLGFHHFEDPGFAAKQLSKRLKSGGVLFIIDFLPHAGLGHGHGHGHGHGGKEAHGAVHTVKHLGFSEQDVKTMFEEAGCGEGFEYVVVGKGIVFRKQDGEREEMKRSVFMARGRKA</sequence>
<dbReference type="PANTHER" id="PTHR43591:SF108">
    <property type="entry name" value="S-ADENOSYL-L-METHIONINE-DEPENDENT METHYLTRANSFERASE"/>
    <property type="match status" value="1"/>
</dbReference>
<dbReference type="PANTHER" id="PTHR43591">
    <property type="entry name" value="METHYLTRANSFERASE"/>
    <property type="match status" value="1"/>
</dbReference>
<evidence type="ECO:0000313" key="3">
    <source>
        <dbReference type="Proteomes" id="UP000256645"/>
    </source>
</evidence>
<dbReference type="Gene3D" id="3.40.50.150">
    <property type="entry name" value="Vaccinia Virus protein VP39"/>
    <property type="match status" value="1"/>
</dbReference>
<dbReference type="CDD" id="cd02440">
    <property type="entry name" value="AdoMet_MTases"/>
    <property type="match status" value="1"/>
</dbReference>
<feature type="domain" description="Methyltransferase type 11" evidence="1">
    <location>
        <begin position="76"/>
        <end position="183"/>
    </location>
</feature>
<dbReference type="STRING" id="1849047.A0A3D8S1K9"/>
<comment type="caution">
    <text evidence="2">The sequence shown here is derived from an EMBL/GenBank/DDBJ whole genome shotgun (WGS) entry which is preliminary data.</text>
</comment>
<dbReference type="GO" id="GO:0008757">
    <property type="term" value="F:S-adenosylmethionine-dependent methyltransferase activity"/>
    <property type="evidence" value="ECO:0007669"/>
    <property type="project" value="InterPro"/>
</dbReference>
<accession>A0A3D8S1K9</accession>
<evidence type="ECO:0000313" key="2">
    <source>
        <dbReference type="EMBL" id="RDW80192.1"/>
    </source>
</evidence>
<keyword evidence="3" id="KW-1185">Reference proteome</keyword>
<gene>
    <name evidence="2" type="ORF">BP6252_04830</name>
</gene>
<dbReference type="InterPro" id="IPR013216">
    <property type="entry name" value="Methyltransf_11"/>
</dbReference>
<dbReference type="AlphaFoldDB" id="A0A3D8S1K9"/>